<evidence type="ECO:0000256" key="4">
    <source>
        <dbReference type="ARBA" id="ARBA00022833"/>
    </source>
</evidence>
<dbReference type="Proteomes" id="UP000604825">
    <property type="component" value="Unassembled WGS sequence"/>
</dbReference>
<dbReference type="OrthoDB" id="411372at2759"/>
<evidence type="ECO:0000256" key="2">
    <source>
        <dbReference type="ARBA" id="ARBA00022737"/>
    </source>
</evidence>
<dbReference type="Gene3D" id="4.10.1000.10">
    <property type="entry name" value="Zinc finger, CCCH-type"/>
    <property type="match status" value="1"/>
</dbReference>
<keyword evidence="3 6" id="KW-0863">Zinc-finger</keyword>
<feature type="compositionally biased region" description="Acidic residues" evidence="7">
    <location>
        <begin position="275"/>
        <end position="307"/>
    </location>
</feature>
<evidence type="ECO:0000256" key="5">
    <source>
        <dbReference type="ARBA" id="ARBA00023125"/>
    </source>
</evidence>
<feature type="compositionally biased region" description="Polar residues" evidence="7">
    <location>
        <begin position="235"/>
        <end position="244"/>
    </location>
</feature>
<feature type="domain" description="C3H1-type" evidence="8">
    <location>
        <begin position="487"/>
        <end position="510"/>
    </location>
</feature>
<dbReference type="PANTHER" id="PTHR13119:SF12">
    <property type="entry name" value="PROTEIN SUPPRESSOR OF SABLE"/>
    <property type="match status" value="1"/>
</dbReference>
<evidence type="ECO:0000313" key="9">
    <source>
        <dbReference type="EMBL" id="CAD6231154.1"/>
    </source>
</evidence>
<evidence type="ECO:0000259" key="8">
    <source>
        <dbReference type="PROSITE" id="PS50103"/>
    </source>
</evidence>
<accession>A0A811NUK9</accession>
<dbReference type="InterPro" id="IPR000571">
    <property type="entry name" value="Znf_CCCH"/>
</dbReference>
<dbReference type="GO" id="GO:0045892">
    <property type="term" value="P:negative regulation of DNA-templated transcription"/>
    <property type="evidence" value="ECO:0007669"/>
    <property type="project" value="InterPro"/>
</dbReference>
<feature type="region of interest" description="Disordered" evidence="7">
    <location>
        <begin position="638"/>
        <end position="657"/>
    </location>
</feature>
<comment type="caution">
    <text evidence="9">The sequence shown here is derived from an EMBL/GenBank/DDBJ whole genome shotgun (WGS) entry which is preliminary data.</text>
</comment>
<feature type="zinc finger region" description="C3H1-type" evidence="6">
    <location>
        <begin position="487"/>
        <end position="510"/>
    </location>
</feature>
<feature type="region of interest" description="Disordered" evidence="7">
    <location>
        <begin position="235"/>
        <end position="327"/>
    </location>
</feature>
<keyword evidence="10" id="KW-1185">Reference proteome</keyword>
<dbReference type="GO" id="GO:0003677">
    <property type="term" value="F:DNA binding"/>
    <property type="evidence" value="ECO:0007669"/>
    <property type="project" value="UniProtKB-KW"/>
</dbReference>
<keyword evidence="5" id="KW-0238">DNA-binding</keyword>
<gene>
    <name evidence="9" type="ORF">NCGR_LOCUS21269</name>
</gene>
<evidence type="ECO:0000256" key="6">
    <source>
        <dbReference type="PROSITE-ProRule" id="PRU00723"/>
    </source>
</evidence>
<dbReference type="SMART" id="SM00356">
    <property type="entry name" value="ZnF_C3H1"/>
    <property type="match status" value="3"/>
</dbReference>
<dbReference type="GO" id="GO:0003723">
    <property type="term" value="F:RNA binding"/>
    <property type="evidence" value="ECO:0007669"/>
    <property type="project" value="InterPro"/>
</dbReference>
<keyword evidence="2" id="KW-0677">Repeat</keyword>
<feature type="domain" description="C3H1-type" evidence="8">
    <location>
        <begin position="428"/>
        <end position="455"/>
    </location>
</feature>
<organism evidence="9 10">
    <name type="scientific">Miscanthus lutarioriparius</name>
    <dbReference type="NCBI Taxonomy" id="422564"/>
    <lineage>
        <taxon>Eukaryota</taxon>
        <taxon>Viridiplantae</taxon>
        <taxon>Streptophyta</taxon>
        <taxon>Embryophyta</taxon>
        <taxon>Tracheophyta</taxon>
        <taxon>Spermatophyta</taxon>
        <taxon>Magnoliopsida</taxon>
        <taxon>Liliopsida</taxon>
        <taxon>Poales</taxon>
        <taxon>Poaceae</taxon>
        <taxon>PACMAD clade</taxon>
        <taxon>Panicoideae</taxon>
        <taxon>Andropogonodae</taxon>
        <taxon>Andropogoneae</taxon>
        <taxon>Saccharinae</taxon>
        <taxon>Miscanthus</taxon>
    </lineage>
</organism>
<dbReference type="GO" id="GO:0008270">
    <property type="term" value="F:zinc ion binding"/>
    <property type="evidence" value="ECO:0007669"/>
    <property type="project" value="UniProtKB-KW"/>
</dbReference>
<evidence type="ECO:0000256" key="7">
    <source>
        <dbReference type="SAM" id="MobiDB-lite"/>
    </source>
</evidence>
<keyword evidence="4 6" id="KW-0862">Zinc</keyword>
<feature type="zinc finger region" description="C3H1-type" evidence="6">
    <location>
        <begin position="457"/>
        <end position="484"/>
    </location>
</feature>
<dbReference type="SUPFAM" id="SSF90229">
    <property type="entry name" value="CCCH zinc finger"/>
    <property type="match status" value="1"/>
</dbReference>
<sequence length="689" mass="73944">MEDALAPPSVTPTPSPLAAAAVLTRRRSHLDSASFRTLSRLFSHCLHINPSPCGTAPPEPVPVAADPVGGDSNDSPERPNGADFDRLNDVEIEAVDAGGPSLHGAVYQPAAANPTLDLGEAEALQLGGADAVVVESTSCMTRAEVEESAVPVVESTSCKTSAEVEGSAVGAGLAAVEDVSLKSVESLLETRVDESVEVAVGDDEGRLLLEAMMTDFTGLIDDVDTGVISAQSCTVSGGDLQNSKASEDSKQLDGVGIEGGEPLRNCDHRQNDGGGFEEGEIEGEFPDLGSEESGDSEHGDEDGEDEKLEGNSIGRGSGPDKTCDHGTRFRNLHSTPEIGNDHLILNRDAIVRGDAQIPVTRAQAVTYDDVLDWNETPLPDNEAPNPGKKRKHTLTEQRKAKKTKNKRINRALQRIADGVKRPKLTPVIKPKKPCYFYDHGKCQQGNNCKYSHDFTPSTKSKPCTHFACGSCLKGEECPYDHELSKYECHNYKNNGMCARGDKCKFSHVMRATEGTPTQDAKTSDASLAYEKTNLREHTRSQKNTTVHNGAPSSSILRNLAGVSSKSQNVSNHIPKGVQFRPFGKGQSNLSSLHLDALSMEKQRNANGTQHNLGGHEAERQKIVKQSCQKLNLLLEDKNSSKEATRHPCSDPKKATLPVDSIATPGSIHTQHEVSEASRILQEFLFGAGS</sequence>
<feature type="region of interest" description="Disordered" evidence="7">
    <location>
        <begin position="53"/>
        <end position="84"/>
    </location>
</feature>
<dbReference type="Gene3D" id="2.30.30.1190">
    <property type="match status" value="1"/>
</dbReference>
<dbReference type="InterPro" id="IPR036855">
    <property type="entry name" value="Znf_CCCH_sf"/>
</dbReference>
<feature type="compositionally biased region" description="Polar residues" evidence="7">
    <location>
        <begin position="562"/>
        <end position="571"/>
    </location>
</feature>
<dbReference type="PROSITE" id="PS50103">
    <property type="entry name" value="ZF_C3H1"/>
    <property type="match status" value="3"/>
</dbReference>
<dbReference type="EMBL" id="CAJGYO010000005">
    <property type="protein sequence ID" value="CAD6231154.1"/>
    <property type="molecule type" value="Genomic_DNA"/>
</dbReference>
<evidence type="ECO:0000313" key="10">
    <source>
        <dbReference type="Proteomes" id="UP000604825"/>
    </source>
</evidence>
<dbReference type="GO" id="GO:0005634">
    <property type="term" value="C:nucleus"/>
    <property type="evidence" value="ECO:0007669"/>
    <property type="project" value="TreeGrafter"/>
</dbReference>
<proteinExistence type="predicted"/>
<evidence type="ECO:0000256" key="3">
    <source>
        <dbReference type="ARBA" id="ARBA00022771"/>
    </source>
</evidence>
<reference evidence="9" key="1">
    <citation type="submission" date="2020-10" db="EMBL/GenBank/DDBJ databases">
        <authorList>
            <person name="Han B."/>
            <person name="Lu T."/>
            <person name="Zhao Q."/>
            <person name="Huang X."/>
            <person name="Zhao Y."/>
        </authorList>
    </citation>
    <scope>NUCLEOTIDE SEQUENCE</scope>
</reference>
<dbReference type="InterPro" id="IPR045124">
    <property type="entry name" value="Su(sable)-like"/>
</dbReference>
<dbReference type="AlphaFoldDB" id="A0A811NUK9"/>
<feature type="region of interest" description="Disordered" evidence="7">
    <location>
        <begin position="375"/>
        <end position="406"/>
    </location>
</feature>
<protein>
    <recommendedName>
        <fullName evidence="8">C3H1-type domain-containing protein</fullName>
    </recommendedName>
</protein>
<feature type="compositionally biased region" description="Basic and acidic residues" evidence="7">
    <location>
        <begin position="638"/>
        <end position="653"/>
    </location>
</feature>
<dbReference type="PANTHER" id="PTHR13119">
    <property type="entry name" value="ZINC FINGER CCCH DOMAIN-CONTAINING PROTEI"/>
    <property type="match status" value="1"/>
</dbReference>
<keyword evidence="1 6" id="KW-0479">Metal-binding</keyword>
<dbReference type="FunFam" id="4.10.1000.10:FF:000095">
    <property type="entry name" value="C3H-type transcription factor"/>
    <property type="match status" value="1"/>
</dbReference>
<dbReference type="Pfam" id="PF00642">
    <property type="entry name" value="zf-CCCH"/>
    <property type="match status" value="1"/>
</dbReference>
<name>A0A811NUK9_9POAL</name>
<evidence type="ECO:0000256" key="1">
    <source>
        <dbReference type="ARBA" id="ARBA00022723"/>
    </source>
</evidence>
<feature type="region of interest" description="Disordered" evidence="7">
    <location>
        <begin position="562"/>
        <end position="584"/>
    </location>
</feature>
<feature type="domain" description="C3H1-type" evidence="8">
    <location>
        <begin position="457"/>
        <end position="484"/>
    </location>
</feature>
<feature type="zinc finger region" description="C3H1-type" evidence="6">
    <location>
        <begin position="428"/>
        <end position="455"/>
    </location>
</feature>